<evidence type="ECO:0000313" key="2">
    <source>
        <dbReference type="EMBL" id="MBR7827157.1"/>
    </source>
</evidence>
<dbReference type="Proteomes" id="UP000676325">
    <property type="component" value="Unassembled WGS sequence"/>
</dbReference>
<keyword evidence="3" id="KW-1185">Reference proteome</keyword>
<keyword evidence="2" id="KW-0808">Transferase</keyword>
<sequence>MLRHVTATRYVTPLKEGGSLPAIVEADDLGMYVVKFRGAGQGRKALIAEVVAGELGRALGLPVPELVTVQLDAAIGKGEPDQEIQELLLNSVGLNLGMDYLPGSLNFDPLAFEVDAGFAGRVVWFDLLVGNVDRSWRNPNLMRWHGRLYLIDHGASLIFQHSWPQDAAAIERSARRPSRMAPGEHVLARFEPDLRAADAALAPLVTPDAVAAAAALVPDEWLADEPGFDSPDAVRKAFVDWFAVRLREPRSEWLAPVDAKAAR</sequence>
<dbReference type="Pfam" id="PF20613">
    <property type="entry name" value="HipA_2"/>
    <property type="match status" value="1"/>
</dbReference>
<proteinExistence type="predicted"/>
<name>A0A941IIU4_9ACTN</name>
<accession>A0A941IIU4</accession>
<dbReference type="GO" id="GO:0008483">
    <property type="term" value="F:transaminase activity"/>
    <property type="evidence" value="ECO:0007669"/>
    <property type="project" value="UniProtKB-KW"/>
</dbReference>
<keyword evidence="2" id="KW-0032">Aminotransferase</keyword>
<evidence type="ECO:0000313" key="3">
    <source>
        <dbReference type="Proteomes" id="UP000676325"/>
    </source>
</evidence>
<comment type="caution">
    <text evidence="2">The sequence shown here is derived from an EMBL/GenBank/DDBJ whole genome shotgun (WGS) entry which is preliminary data.</text>
</comment>
<reference evidence="2" key="1">
    <citation type="submission" date="2021-04" db="EMBL/GenBank/DDBJ databases">
        <title>Genome based classification of Actinospica acidithermotolerans sp. nov., an actinobacterium isolated from an Indonesian hot spring.</title>
        <authorList>
            <person name="Kusuma A.B."/>
            <person name="Putra K.E."/>
            <person name="Nafisah S."/>
            <person name="Loh J."/>
            <person name="Nouioui I."/>
            <person name="Goodfellow M."/>
        </authorList>
    </citation>
    <scope>NUCLEOTIDE SEQUENCE</scope>
    <source>
        <strain evidence="2">MGRD01-02</strain>
    </source>
</reference>
<protein>
    <submittedName>
        <fullName evidence="2">Aminotransferase class I and II</fullName>
    </submittedName>
</protein>
<organism evidence="2 3">
    <name type="scientific">Actinospica acidithermotolerans</name>
    <dbReference type="NCBI Taxonomy" id="2828514"/>
    <lineage>
        <taxon>Bacteria</taxon>
        <taxon>Bacillati</taxon>
        <taxon>Actinomycetota</taxon>
        <taxon>Actinomycetes</taxon>
        <taxon>Catenulisporales</taxon>
        <taxon>Actinospicaceae</taxon>
        <taxon>Actinospica</taxon>
    </lineage>
</organism>
<feature type="domain" description="HipA-like kinase" evidence="1">
    <location>
        <begin position="13"/>
        <end position="225"/>
    </location>
</feature>
<dbReference type="EMBL" id="JAGSOH010000029">
    <property type="protein sequence ID" value="MBR7827157.1"/>
    <property type="molecule type" value="Genomic_DNA"/>
</dbReference>
<dbReference type="InterPro" id="IPR046748">
    <property type="entry name" value="HipA_2"/>
</dbReference>
<dbReference type="AlphaFoldDB" id="A0A941IIU4"/>
<dbReference type="RefSeq" id="WP_212518303.1">
    <property type="nucleotide sequence ID" value="NZ_JAGSOH010000029.1"/>
</dbReference>
<evidence type="ECO:0000259" key="1">
    <source>
        <dbReference type="Pfam" id="PF20613"/>
    </source>
</evidence>
<gene>
    <name evidence="2" type="ORF">KDK95_12640</name>
</gene>